<keyword evidence="27" id="KW-1185">Reference proteome</keyword>
<evidence type="ECO:0000256" key="14">
    <source>
        <dbReference type="ARBA" id="ARBA00023157"/>
    </source>
</evidence>
<evidence type="ECO:0000256" key="9">
    <source>
        <dbReference type="ARBA" id="ARBA00022741"/>
    </source>
</evidence>
<dbReference type="GO" id="GO:0004674">
    <property type="term" value="F:protein serine/threonine kinase activity"/>
    <property type="evidence" value="ECO:0007669"/>
    <property type="project" value="UniProtKB-KW"/>
</dbReference>
<keyword evidence="7 23" id="KW-0732">Signal</keyword>
<dbReference type="Proteomes" id="UP001371456">
    <property type="component" value="Unassembled WGS sequence"/>
</dbReference>
<dbReference type="Gene3D" id="1.10.510.10">
    <property type="entry name" value="Transferase(Phosphotransferase) domain 1"/>
    <property type="match status" value="1"/>
</dbReference>
<dbReference type="InterPro" id="IPR017441">
    <property type="entry name" value="Protein_kinase_ATP_BS"/>
</dbReference>
<dbReference type="PROSITE" id="PS00107">
    <property type="entry name" value="PROTEIN_KINASE_ATP"/>
    <property type="match status" value="1"/>
</dbReference>
<evidence type="ECO:0000256" key="20">
    <source>
        <dbReference type="PROSITE-ProRule" id="PRU10141"/>
    </source>
</evidence>
<evidence type="ECO:0000256" key="8">
    <source>
        <dbReference type="ARBA" id="ARBA00022737"/>
    </source>
</evidence>
<evidence type="ECO:0000256" key="19">
    <source>
        <dbReference type="PROSITE-ProRule" id="PRU00076"/>
    </source>
</evidence>
<dbReference type="Pfam" id="PF13947">
    <property type="entry name" value="GUB_WAK_bind"/>
    <property type="match status" value="1"/>
</dbReference>
<keyword evidence="8" id="KW-0677">Repeat</keyword>
<dbReference type="FunFam" id="2.10.25.10:FF:000038">
    <property type="entry name" value="Fibrillin 2"/>
    <property type="match status" value="1"/>
</dbReference>
<keyword evidence="10" id="KW-0418">Kinase</keyword>
<dbReference type="Pfam" id="PF00069">
    <property type="entry name" value="Pkinase"/>
    <property type="match status" value="1"/>
</dbReference>
<dbReference type="PROSITE" id="PS00010">
    <property type="entry name" value="ASX_HYDROXYL"/>
    <property type="match status" value="1"/>
</dbReference>
<comment type="caution">
    <text evidence="26">The sequence shown here is derived from an EMBL/GenBank/DDBJ whole genome shotgun (WGS) entry which is preliminary data.</text>
</comment>
<keyword evidence="2" id="KW-0723">Serine/threonine-protein kinase</keyword>
<evidence type="ECO:0000256" key="22">
    <source>
        <dbReference type="SAM" id="Phobius"/>
    </source>
</evidence>
<dbReference type="GO" id="GO:0030247">
    <property type="term" value="F:polysaccharide binding"/>
    <property type="evidence" value="ECO:0007669"/>
    <property type="project" value="InterPro"/>
</dbReference>
<keyword evidence="15" id="KW-0325">Glycoprotein</keyword>
<sequence length="761" mass="84334">MILPSYQIACFYVCVLMLTLATAQNTTNSTSTTITKGANVTKPGCTKQCGNVTVPYPFGIGSDCALNVRFELDCNTSDDGSQELILGENIVVYDISDAEFRISNSIGWRCYNSSGAVLDESLAWTTFLETTPYSFSALNRFTVVGCDDYASITGPNNFEYGCNVSCSTRDVIEGECMGKGCCQKQIPKGLKYFNTTMSSTQNHTDVWSFNSCGYAFLGEADHFRFQGLPDLGDDLNVDDFYDRIKASVPVVLDWAIGSHTCTQALKSEDYACSENSHCIDSDTGLGGYRCSCNPGYQGNPYLNQGCQDVDECADHPSNSLCEKMCINTPGSFNCSCPHGYTGDGRKDGRGCVAPYHDQFPWIKVSAGTGVGLISLVVVITLLYFCIKKRKLSQAREKFFQQNGGLLLKHRISTKKGGVDATRIFTAEELKKATNNFANDKILGRGGNGIVYRGVLRDTRIVAIKKSRIVDESQIEQFINEVVILTQINHRNVVKLFGCCLEDEVPLLVYEYVSEGTLYEHIHNQRGAGWLNWQNRFRIAAEIATTLAYLHSFASMPIIHRDVKSANILLDNVFTAKVADFGVSKLIPLDQTHVATLVLGTSGYLDPEYFRTSQLTEKSDVYSFGVVLAELLTGLKPIIRARNEEDKNLADFFVLSMNKNSLFHIIDRRVLREGSLEQLQKMAEVVKNCLRPHGEDRPTMKEVAIELEGLRKITGVSWSNQYGLEENDQDKSSDLYTVPINSNGNTPNSDSSRIMHPTYSPS</sequence>
<evidence type="ECO:0000256" key="1">
    <source>
        <dbReference type="ARBA" id="ARBA00004479"/>
    </source>
</evidence>
<dbReference type="InterPro" id="IPR049883">
    <property type="entry name" value="NOTCH1_EGF-like"/>
</dbReference>
<evidence type="ECO:0000256" key="13">
    <source>
        <dbReference type="ARBA" id="ARBA00023136"/>
    </source>
</evidence>
<dbReference type="InterPro" id="IPR011009">
    <property type="entry name" value="Kinase-like_dom_sf"/>
</dbReference>
<dbReference type="SUPFAM" id="SSF57196">
    <property type="entry name" value="EGF/Laminin"/>
    <property type="match status" value="1"/>
</dbReference>
<feature type="binding site" evidence="20">
    <location>
        <position position="465"/>
    </location>
    <ligand>
        <name>ATP</name>
        <dbReference type="ChEBI" id="CHEBI:30616"/>
    </ligand>
</feature>
<evidence type="ECO:0000256" key="10">
    <source>
        <dbReference type="ARBA" id="ARBA00022777"/>
    </source>
</evidence>
<dbReference type="FunFam" id="1.10.510.10:FF:000084">
    <property type="entry name" value="Wall-associated receptor kinase 2"/>
    <property type="match status" value="1"/>
</dbReference>
<dbReference type="AlphaFoldDB" id="A0AAN8SYR5"/>
<keyword evidence="6 22" id="KW-0812">Transmembrane</keyword>
<feature type="domain" description="Protein kinase" evidence="24">
    <location>
        <begin position="436"/>
        <end position="709"/>
    </location>
</feature>
<evidence type="ECO:0000256" key="3">
    <source>
        <dbReference type="ARBA" id="ARBA00022536"/>
    </source>
</evidence>
<evidence type="ECO:0000256" key="17">
    <source>
        <dbReference type="ARBA" id="ARBA00047951"/>
    </source>
</evidence>
<evidence type="ECO:0000256" key="16">
    <source>
        <dbReference type="ARBA" id="ARBA00047558"/>
    </source>
</evidence>
<dbReference type="Gene3D" id="2.10.25.10">
    <property type="entry name" value="Laminin"/>
    <property type="match status" value="2"/>
</dbReference>
<dbReference type="PROSITE" id="PS01187">
    <property type="entry name" value="EGF_CA"/>
    <property type="match status" value="1"/>
</dbReference>
<evidence type="ECO:0000256" key="6">
    <source>
        <dbReference type="ARBA" id="ARBA00022692"/>
    </source>
</evidence>
<dbReference type="Gene3D" id="3.30.200.20">
    <property type="entry name" value="Phosphorylase Kinase, domain 1"/>
    <property type="match status" value="1"/>
</dbReference>
<dbReference type="InterPro" id="IPR025287">
    <property type="entry name" value="WAK_GUB"/>
</dbReference>
<protein>
    <recommendedName>
        <fullName evidence="28">ATP binding protein</fullName>
    </recommendedName>
</protein>
<keyword evidence="9 20" id="KW-0547">Nucleotide-binding</keyword>
<evidence type="ECO:0000256" key="4">
    <source>
        <dbReference type="ARBA" id="ARBA00022553"/>
    </source>
</evidence>
<proteinExistence type="predicted"/>
<evidence type="ECO:0000256" key="18">
    <source>
        <dbReference type="ARBA" id="ARBA00058961"/>
    </source>
</evidence>
<reference evidence="26 27" key="1">
    <citation type="submission" date="2024-02" db="EMBL/GenBank/DDBJ databases">
        <title>de novo genome assembly of Solanum bulbocastanum strain 11H21.</title>
        <authorList>
            <person name="Hosaka A.J."/>
        </authorList>
    </citation>
    <scope>NUCLEOTIDE SEQUENCE [LARGE SCALE GENOMIC DNA]</scope>
    <source>
        <tissue evidence="26">Young leaves</tissue>
    </source>
</reference>
<dbReference type="InterPro" id="IPR008271">
    <property type="entry name" value="Ser/Thr_kinase_AS"/>
</dbReference>
<dbReference type="PROSITE" id="PS50026">
    <property type="entry name" value="EGF_3"/>
    <property type="match status" value="1"/>
</dbReference>
<evidence type="ECO:0000259" key="25">
    <source>
        <dbReference type="PROSITE" id="PS50026"/>
    </source>
</evidence>
<evidence type="ECO:0000313" key="26">
    <source>
        <dbReference type="EMBL" id="KAK6778325.1"/>
    </source>
</evidence>
<evidence type="ECO:0000256" key="12">
    <source>
        <dbReference type="ARBA" id="ARBA00022989"/>
    </source>
</evidence>
<dbReference type="PROSITE" id="PS50011">
    <property type="entry name" value="PROTEIN_KINASE_DOM"/>
    <property type="match status" value="1"/>
</dbReference>
<keyword evidence="13 22" id="KW-0472">Membrane</keyword>
<evidence type="ECO:0000313" key="27">
    <source>
        <dbReference type="Proteomes" id="UP001371456"/>
    </source>
</evidence>
<accession>A0AAN8SYR5</accession>
<organism evidence="26 27">
    <name type="scientific">Solanum bulbocastanum</name>
    <name type="common">Wild potato</name>
    <dbReference type="NCBI Taxonomy" id="147425"/>
    <lineage>
        <taxon>Eukaryota</taxon>
        <taxon>Viridiplantae</taxon>
        <taxon>Streptophyta</taxon>
        <taxon>Embryophyta</taxon>
        <taxon>Tracheophyta</taxon>
        <taxon>Spermatophyta</taxon>
        <taxon>Magnoliopsida</taxon>
        <taxon>eudicotyledons</taxon>
        <taxon>Gunneridae</taxon>
        <taxon>Pentapetalae</taxon>
        <taxon>asterids</taxon>
        <taxon>lamiids</taxon>
        <taxon>Solanales</taxon>
        <taxon>Solanaceae</taxon>
        <taxon>Solanoideae</taxon>
        <taxon>Solaneae</taxon>
        <taxon>Solanum</taxon>
    </lineage>
</organism>
<evidence type="ECO:0000256" key="11">
    <source>
        <dbReference type="ARBA" id="ARBA00022840"/>
    </source>
</evidence>
<dbReference type="GO" id="GO:0007166">
    <property type="term" value="P:cell surface receptor signaling pathway"/>
    <property type="evidence" value="ECO:0007669"/>
    <property type="project" value="InterPro"/>
</dbReference>
<keyword evidence="5" id="KW-0808">Transferase</keyword>
<dbReference type="PANTHER" id="PTHR27005:SF455">
    <property type="entry name" value="WALL-ASSOCIATED RECEPTOR KINASE 5-LIKE"/>
    <property type="match status" value="1"/>
</dbReference>
<dbReference type="GO" id="GO:0005524">
    <property type="term" value="F:ATP binding"/>
    <property type="evidence" value="ECO:0007669"/>
    <property type="project" value="UniProtKB-UniRule"/>
</dbReference>
<dbReference type="InterPro" id="IPR009030">
    <property type="entry name" value="Growth_fac_rcpt_cys_sf"/>
</dbReference>
<name>A0AAN8SYR5_SOLBU</name>
<dbReference type="GO" id="GO:0005509">
    <property type="term" value="F:calcium ion binding"/>
    <property type="evidence" value="ECO:0007669"/>
    <property type="project" value="InterPro"/>
</dbReference>
<feature type="transmembrane region" description="Helical" evidence="22">
    <location>
        <begin position="361"/>
        <end position="386"/>
    </location>
</feature>
<dbReference type="CDD" id="cd14066">
    <property type="entry name" value="STKc_IRAK"/>
    <property type="match status" value="1"/>
</dbReference>
<evidence type="ECO:0000256" key="7">
    <source>
        <dbReference type="ARBA" id="ARBA00022729"/>
    </source>
</evidence>
<dbReference type="PROSITE" id="PS00108">
    <property type="entry name" value="PROTEIN_KINASE_ST"/>
    <property type="match status" value="1"/>
</dbReference>
<dbReference type="InterPro" id="IPR018097">
    <property type="entry name" value="EGF_Ca-bd_CS"/>
</dbReference>
<dbReference type="InterPro" id="IPR045274">
    <property type="entry name" value="WAK-like"/>
</dbReference>
<dbReference type="CDD" id="cd00054">
    <property type="entry name" value="EGF_CA"/>
    <property type="match status" value="2"/>
</dbReference>
<keyword evidence="11 20" id="KW-0067">ATP-binding</keyword>
<evidence type="ECO:0000256" key="5">
    <source>
        <dbReference type="ARBA" id="ARBA00022679"/>
    </source>
</evidence>
<feature type="domain" description="EGF-like" evidence="25">
    <location>
        <begin position="308"/>
        <end position="343"/>
    </location>
</feature>
<dbReference type="SMART" id="SM00220">
    <property type="entry name" value="S_TKc"/>
    <property type="match status" value="1"/>
</dbReference>
<feature type="compositionally biased region" description="Polar residues" evidence="21">
    <location>
        <begin position="738"/>
        <end position="751"/>
    </location>
</feature>
<evidence type="ECO:0000259" key="24">
    <source>
        <dbReference type="PROSITE" id="PS50011"/>
    </source>
</evidence>
<dbReference type="FunFam" id="3.30.200.20:FF:000043">
    <property type="entry name" value="Wall-associated receptor kinase 2"/>
    <property type="match status" value="1"/>
</dbReference>
<keyword evidence="12 22" id="KW-1133">Transmembrane helix</keyword>
<keyword evidence="14" id="KW-1015">Disulfide bond</keyword>
<dbReference type="InterPro" id="IPR000719">
    <property type="entry name" value="Prot_kinase_dom"/>
</dbReference>
<dbReference type="Pfam" id="PF07645">
    <property type="entry name" value="EGF_CA"/>
    <property type="match status" value="1"/>
</dbReference>
<dbReference type="GO" id="GO:0005886">
    <property type="term" value="C:plasma membrane"/>
    <property type="evidence" value="ECO:0007669"/>
    <property type="project" value="TreeGrafter"/>
</dbReference>
<evidence type="ECO:0008006" key="28">
    <source>
        <dbReference type="Google" id="ProtNLM"/>
    </source>
</evidence>
<evidence type="ECO:0000256" key="2">
    <source>
        <dbReference type="ARBA" id="ARBA00022527"/>
    </source>
</evidence>
<comment type="function">
    <text evidence="18">Serine/threonine-protein kinase that may function as a signaling receptor of extracellular matrix component. Binding to pectin may have significance in the control of cell expansion, morphogenesis and development.</text>
</comment>
<feature type="signal peptide" evidence="23">
    <location>
        <begin position="1"/>
        <end position="23"/>
    </location>
</feature>
<comment type="subcellular location">
    <subcellularLocation>
        <location evidence="1">Membrane</location>
        <topology evidence="1">Single-pass type I membrane protein</topology>
    </subcellularLocation>
</comment>
<feature type="chain" id="PRO_5043052506" description="ATP binding protein" evidence="23">
    <location>
        <begin position="24"/>
        <end position="761"/>
    </location>
</feature>
<comment type="catalytic activity">
    <reaction evidence="16">
        <text>L-seryl-[protein] + ATP = O-phospho-L-seryl-[protein] + ADP + H(+)</text>
        <dbReference type="Rhea" id="RHEA:17989"/>
        <dbReference type="Rhea" id="RHEA-COMP:9863"/>
        <dbReference type="Rhea" id="RHEA-COMP:11604"/>
        <dbReference type="ChEBI" id="CHEBI:15378"/>
        <dbReference type="ChEBI" id="CHEBI:29999"/>
        <dbReference type="ChEBI" id="CHEBI:30616"/>
        <dbReference type="ChEBI" id="CHEBI:83421"/>
        <dbReference type="ChEBI" id="CHEBI:456216"/>
    </reaction>
</comment>
<keyword evidence="3 19" id="KW-0245">EGF-like domain</keyword>
<dbReference type="PANTHER" id="PTHR27005">
    <property type="entry name" value="WALL-ASSOCIATED RECEPTOR KINASE-LIKE 21"/>
    <property type="match status" value="1"/>
</dbReference>
<dbReference type="InterPro" id="IPR000742">
    <property type="entry name" value="EGF"/>
</dbReference>
<gene>
    <name evidence="26" type="ORF">RDI58_025043</name>
</gene>
<comment type="catalytic activity">
    <reaction evidence="17">
        <text>L-threonyl-[protein] + ATP = O-phospho-L-threonyl-[protein] + ADP + H(+)</text>
        <dbReference type="Rhea" id="RHEA:46608"/>
        <dbReference type="Rhea" id="RHEA-COMP:11060"/>
        <dbReference type="Rhea" id="RHEA-COMP:11605"/>
        <dbReference type="ChEBI" id="CHEBI:15378"/>
        <dbReference type="ChEBI" id="CHEBI:30013"/>
        <dbReference type="ChEBI" id="CHEBI:30616"/>
        <dbReference type="ChEBI" id="CHEBI:61977"/>
        <dbReference type="ChEBI" id="CHEBI:456216"/>
    </reaction>
</comment>
<dbReference type="SUPFAM" id="SSF57184">
    <property type="entry name" value="Growth factor receptor domain"/>
    <property type="match status" value="1"/>
</dbReference>
<evidence type="ECO:0000256" key="21">
    <source>
        <dbReference type="SAM" id="MobiDB-lite"/>
    </source>
</evidence>
<dbReference type="EMBL" id="JBANQN010000010">
    <property type="protein sequence ID" value="KAK6778325.1"/>
    <property type="molecule type" value="Genomic_DNA"/>
</dbReference>
<dbReference type="SMART" id="SM00181">
    <property type="entry name" value="EGF"/>
    <property type="match status" value="2"/>
</dbReference>
<feature type="region of interest" description="Disordered" evidence="21">
    <location>
        <begin position="723"/>
        <end position="761"/>
    </location>
</feature>
<keyword evidence="4" id="KW-0597">Phosphoprotein</keyword>
<dbReference type="InterPro" id="IPR000152">
    <property type="entry name" value="EGF-type_Asp/Asn_hydroxyl_site"/>
</dbReference>
<evidence type="ECO:0000256" key="15">
    <source>
        <dbReference type="ARBA" id="ARBA00023180"/>
    </source>
</evidence>
<evidence type="ECO:0000256" key="23">
    <source>
        <dbReference type="SAM" id="SignalP"/>
    </source>
</evidence>
<comment type="caution">
    <text evidence="19">Lacks conserved residue(s) required for the propagation of feature annotation.</text>
</comment>
<dbReference type="SUPFAM" id="SSF56112">
    <property type="entry name" value="Protein kinase-like (PK-like)"/>
    <property type="match status" value="1"/>
</dbReference>
<dbReference type="SMART" id="SM00179">
    <property type="entry name" value="EGF_CA"/>
    <property type="match status" value="2"/>
</dbReference>
<dbReference type="InterPro" id="IPR001881">
    <property type="entry name" value="EGF-like_Ca-bd_dom"/>
</dbReference>